<protein>
    <submittedName>
        <fullName evidence="1">Uncharacterized protein</fullName>
    </submittedName>
</protein>
<proteinExistence type="predicted"/>
<dbReference type="InterPro" id="IPR029056">
    <property type="entry name" value="Ribokinase-like"/>
</dbReference>
<name>A0A7J7J5L1_BUGNE</name>
<sequence>MPIFYEPTDIEKASKPFIAGIGDSITFIKPNLKEFKQIYYQVTGHDPKLLDGQTDQLNEQLSELCTRINIPCILITLGTEGVLCYKKHSPHLHFPFNNLEESKAISILKNTEEEVCIHVAARPVDHIASVSGAGDCVSTDKHILPFYCHQS</sequence>
<organism evidence="1 2">
    <name type="scientific">Bugula neritina</name>
    <name type="common">Brown bryozoan</name>
    <name type="synonym">Sertularia neritina</name>
    <dbReference type="NCBI Taxonomy" id="10212"/>
    <lineage>
        <taxon>Eukaryota</taxon>
        <taxon>Metazoa</taxon>
        <taxon>Spiralia</taxon>
        <taxon>Lophotrochozoa</taxon>
        <taxon>Bryozoa</taxon>
        <taxon>Gymnolaemata</taxon>
        <taxon>Cheilostomatida</taxon>
        <taxon>Flustrina</taxon>
        <taxon>Buguloidea</taxon>
        <taxon>Bugulidae</taxon>
        <taxon>Bugula</taxon>
    </lineage>
</organism>
<gene>
    <name evidence="1" type="ORF">EB796_020651</name>
</gene>
<dbReference type="Gene3D" id="3.40.1190.20">
    <property type="match status" value="1"/>
</dbReference>
<dbReference type="Proteomes" id="UP000593567">
    <property type="component" value="Unassembled WGS sequence"/>
</dbReference>
<dbReference type="AlphaFoldDB" id="A0A7J7J5L1"/>
<evidence type="ECO:0000313" key="2">
    <source>
        <dbReference type="Proteomes" id="UP000593567"/>
    </source>
</evidence>
<dbReference type="OrthoDB" id="198885at2759"/>
<dbReference type="SUPFAM" id="SSF53613">
    <property type="entry name" value="Ribokinase-like"/>
    <property type="match status" value="1"/>
</dbReference>
<dbReference type="EMBL" id="VXIV02003139">
    <property type="protein sequence ID" value="KAF6021004.1"/>
    <property type="molecule type" value="Genomic_DNA"/>
</dbReference>
<accession>A0A7J7J5L1</accession>
<evidence type="ECO:0000313" key="1">
    <source>
        <dbReference type="EMBL" id="KAF6021004.1"/>
    </source>
</evidence>
<reference evidence="1" key="1">
    <citation type="submission" date="2020-06" db="EMBL/GenBank/DDBJ databases">
        <title>Draft genome of Bugula neritina, a colonial animal packing powerful symbionts and potential medicines.</title>
        <authorList>
            <person name="Rayko M."/>
        </authorList>
    </citation>
    <scope>NUCLEOTIDE SEQUENCE [LARGE SCALE GENOMIC DNA]</scope>
    <source>
        <strain evidence="1">Kwan_BN1</strain>
    </source>
</reference>
<comment type="caution">
    <text evidence="1">The sequence shown here is derived from an EMBL/GenBank/DDBJ whole genome shotgun (WGS) entry which is preliminary data.</text>
</comment>
<keyword evidence="2" id="KW-1185">Reference proteome</keyword>